<dbReference type="InterPro" id="IPR007120">
    <property type="entry name" value="DNA-dir_RNAP_su2_dom"/>
</dbReference>
<dbReference type="Pfam" id="PF00562">
    <property type="entry name" value="RNA_pol_Rpb2_6"/>
    <property type="match status" value="1"/>
</dbReference>
<dbReference type="GO" id="GO:0003677">
    <property type="term" value="F:DNA binding"/>
    <property type="evidence" value="ECO:0007669"/>
    <property type="project" value="InterPro"/>
</dbReference>
<evidence type="ECO:0000256" key="1">
    <source>
        <dbReference type="ARBA" id="ARBA00012418"/>
    </source>
</evidence>
<accession>D0A6M0</accession>
<dbReference type="GO" id="GO:0003899">
    <property type="term" value="F:DNA-directed RNA polymerase activity"/>
    <property type="evidence" value="ECO:0007669"/>
    <property type="project" value="UniProtKB-EC"/>
</dbReference>
<keyword evidence="6" id="KW-0472">Membrane</keyword>
<dbReference type="KEGG" id="tbg:TbgDal_XI4390"/>
<dbReference type="EC" id="2.7.7.6" evidence="1"/>
<dbReference type="AlphaFoldDB" id="D0A6M0"/>
<dbReference type="RefSeq" id="XP_011779585.1">
    <property type="nucleotide sequence ID" value="XM_011781283.1"/>
</dbReference>
<keyword evidence="6" id="KW-0812">Transmembrane</keyword>
<reference evidence="9" key="1">
    <citation type="journal article" date="2010" name="PLoS Negl. Trop. Dis.">
        <title>The genome sequence of Trypanosoma brucei gambiense, causative agent of chronic human african trypanosomiasis.</title>
        <authorList>
            <person name="Jackson A.P."/>
            <person name="Sanders M."/>
            <person name="Berry A."/>
            <person name="McQuillan J."/>
            <person name="Aslett M.A."/>
            <person name="Quail M.A."/>
            <person name="Chukualim B."/>
            <person name="Capewell P."/>
            <person name="MacLeod A."/>
            <person name="Melville S.E."/>
            <person name="Gibson W."/>
            <person name="Barry J.D."/>
            <person name="Berriman M."/>
            <person name="Hertz-Fowler C."/>
        </authorList>
    </citation>
    <scope>NUCLEOTIDE SEQUENCE [LARGE SCALE GENOMIC DNA]</scope>
    <source>
        <strain evidence="9">MHOM/CI/86/DAL972</strain>
    </source>
</reference>
<sequence length="92" mass="10469">MDTVLMLSAYSQLSLCRTKAMNLSNYEILGAGINTMVYIMSYRGYNIEDAKVYTTAVRSIVAMGGVLFFVSMRWNWKDFPTVSMYDIILPTD</sequence>
<evidence type="ECO:0000256" key="2">
    <source>
        <dbReference type="ARBA" id="ARBA00022478"/>
    </source>
</evidence>
<evidence type="ECO:0000313" key="9">
    <source>
        <dbReference type="Proteomes" id="UP000002316"/>
    </source>
</evidence>
<dbReference type="InterPro" id="IPR037033">
    <property type="entry name" value="DNA-dir_RNAP_su2_hyb_sf"/>
</dbReference>
<feature type="domain" description="DNA-directed RNA polymerase subunit 2 hybrid-binding" evidence="7">
    <location>
        <begin position="1"/>
        <end position="55"/>
    </location>
</feature>
<dbReference type="InterPro" id="IPR014724">
    <property type="entry name" value="RNA_pol_RPB2_OB-fold"/>
</dbReference>
<feature type="transmembrane region" description="Helical" evidence="6">
    <location>
        <begin position="20"/>
        <end position="40"/>
    </location>
</feature>
<keyword evidence="6" id="KW-1133">Transmembrane helix</keyword>
<name>D0A6M0_TRYB9</name>
<keyword evidence="2" id="KW-0240">DNA-directed RNA polymerase</keyword>
<dbReference type="GO" id="GO:0000428">
    <property type="term" value="C:DNA-directed RNA polymerase complex"/>
    <property type="evidence" value="ECO:0007669"/>
    <property type="project" value="UniProtKB-KW"/>
</dbReference>
<keyword evidence="3" id="KW-0808">Transferase</keyword>
<evidence type="ECO:0000256" key="3">
    <source>
        <dbReference type="ARBA" id="ARBA00022679"/>
    </source>
</evidence>
<evidence type="ECO:0000313" key="8">
    <source>
        <dbReference type="EMBL" id="CBH17321.1"/>
    </source>
</evidence>
<keyword evidence="5" id="KW-0804">Transcription</keyword>
<evidence type="ECO:0000259" key="7">
    <source>
        <dbReference type="Pfam" id="PF00562"/>
    </source>
</evidence>
<proteinExistence type="predicted"/>
<feature type="transmembrane region" description="Helical" evidence="6">
    <location>
        <begin position="52"/>
        <end position="74"/>
    </location>
</feature>
<evidence type="ECO:0000256" key="4">
    <source>
        <dbReference type="ARBA" id="ARBA00022695"/>
    </source>
</evidence>
<protein>
    <recommendedName>
        <fullName evidence="1">DNA-directed RNA polymerase</fullName>
        <ecNumber evidence="1">2.7.7.6</ecNumber>
    </recommendedName>
</protein>
<gene>
    <name evidence="8" type="ORF">TbgDal_XI4390</name>
</gene>
<dbReference type="SUPFAM" id="SSF64484">
    <property type="entry name" value="beta and beta-prime subunits of DNA dependent RNA-polymerase"/>
    <property type="match status" value="1"/>
</dbReference>
<evidence type="ECO:0000256" key="6">
    <source>
        <dbReference type="SAM" id="Phobius"/>
    </source>
</evidence>
<organism evidence="8 9">
    <name type="scientific">Trypanosoma brucei gambiense (strain MHOM/CI/86/DAL972)</name>
    <dbReference type="NCBI Taxonomy" id="679716"/>
    <lineage>
        <taxon>Eukaryota</taxon>
        <taxon>Discoba</taxon>
        <taxon>Euglenozoa</taxon>
        <taxon>Kinetoplastea</taxon>
        <taxon>Metakinetoplastina</taxon>
        <taxon>Trypanosomatida</taxon>
        <taxon>Trypanosomatidae</taxon>
        <taxon>Trypanosoma</taxon>
    </lineage>
</organism>
<dbReference type="Proteomes" id="UP000002316">
    <property type="component" value="Chromosome 11"/>
</dbReference>
<dbReference type="Gene3D" id="2.40.270.10">
    <property type="entry name" value="DNA-directed RNA polymerase, subunit 2, domain 6"/>
    <property type="match status" value="1"/>
</dbReference>
<keyword evidence="4" id="KW-0548">Nucleotidyltransferase</keyword>
<dbReference type="Gene3D" id="2.40.50.150">
    <property type="match status" value="1"/>
</dbReference>
<dbReference type="GeneID" id="23867429"/>
<dbReference type="EMBL" id="FN554974">
    <property type="protein sequence ID" value="CBH17321.1"/>
    <property type="molecule type" value="Genomic_DNA"/>
</dbReference>
<dbReference type="GO" id="GO:0006351">
    <property type="term" value="P:DNA-templated transcription"/>
    <property type="evidence" value="ECO:0007669"/>
    <property type="project" value="InterPro"/>
</dbReference>
<evidence type="ECO:0000256" key="5">
    <source>
        <dbReference type="ARBA" id="ARBA00023163"/>
    </source>
</evidence>